<dbReference type="GO" id="GO:0016301">
    <property type="term" value="F:kinase activity"/>
    <property type="evidence" value="ECO:0007669"/>
    <property type="project" value="UniProtKB-KW"/>
</dbReference>
<evidence type="ECO:0000256" key="14">
    <source>
        <dbReference type="ARBA" id="ARBA00047336"/>
    </source>
</evidence>
<evidence type="ECO:0000256" key="8">
    <source>
        <dbReference type="ARBA" id="ARBA00022683"/>
    </source>
</evidence>
<dbReference type="InterPro" id="IPR036878">
    <property type="entry name" value="Glu_permease_IIB"/>
</dbReference>
<dbReference type="EMBL" id="JAJNAG010000001">
    <property type="protein sequence ID" value="MCD1124605.1"/>
    <property type="molecule type" value="Genomic_DNA"/>
</dbReference>
<dbReference type="Proteomes" id="UP001139171">
    <property type="component" value="Unassembled WGS sequence"/>
</dbReference>
<keyword evidence="11 16" id="KW-1133">Transmembrane helix</keyword>
<dbReference type="GO" id="GO:0055056">
    <property type="term" value="F:D-glucose transmembrane transporter activity"/>
    <property type="evidence" value="ECO:0007669"/>
    <property type="project" value="InterPro"/>
</dbReference>
<feature type="transmembrane region" description="Helical" evidence="16">
    <location>
        <begin position="143"/>
        <end position="163"/>
    </location>
</feature>
<name>A0A9X1MUT4_9GAMM</name>
<evidence type="ECO:0000256" key="16">
    <source>
        <dbReference type="SAM" id="Phobius"/>
    </source>
</evidence>
<keyword evidence="12 16" id="KW-0472">Membrane</keyword>
<dbReference type="GO" id="GO:1904659">
    <property type="term" value="P:D-glucose transmembrane transport"/>
    <property type="evidence" value="ECO:0007669"/>
    <property type="project" value="InterPro"/>
</dbReference>
<feature type="transmembrane region" description="Helical" evidence="16">
    <location>
        <begin position="286"/>
        <end position="304"/>
    </location>
</feature>
<dbReference type="FunFam" id="3.30.1360.60:FF:000001">
    <property type="entry name" value="PTS system glucose-specific IIBC component PtsG"/>
    <property type="match status" value="1"/>
</dbReference>
<evidence type="ECO:0000313" key="19">
    <source>
        <dbReference type="EMBL" id="MCD1124605.1"/>
    </source>
</evidence>
<dbReference type="PANTHER" id="PTHR30009">
    <property type="entry name" value="CYTOCHROME C-TYPE SYNTHESIS PROTEIN AND PTS TRANSMEMBRANE COMPONENT"/>
    <property type="match status" value="1"/>
</dbReference>
<dbReference type="PANTHER" id="PTHR30009:SF20">
    <property type="entry name" value="PTS SYSTEM GLUCOSE-SPECIFIC EIICB COMPONENT-RELATED"/>
    <property type="match status" value="1"/>
</dbReference>
<dbReference type="SUPFAM" id="SSF55604">
    <property type="entry name" value="Glucose permease domain IIB"/>
    <property type="match status" value="1"/>
</dbReference>
<feature type="transmembrane region" description="Helical" evidence="16">
    <location>
        <begin position="311"/>
        <end position="337"/>
    </location>
</feature>
<dbReference type="CDD" id="cd00212">
    <property type="entry name" value="PTS_IIB_glc"/>
    <property type="match status" value="1"/>
</dbReference>
<evidence type="ECO:0000256" key="13">
    <source>
        <dbReference type="ARBA" id="ARBA00032303"/>
    </source>
</evidence>
<dbReference type="Gene3D" id="3.30.1360.60">
    <property type="entry name" value="Glucose permease domain IIB"/>
    <property type="match status" value="1"/>
</dbReference>
<sequence length="486" mass="51987">MFKNLFANLQKVGKALMLPVSVLPIAGILLGVGAADFSWLPTIVSKVMQQAGGSIFEQMPLLFAVGVALGFTNNDGVAGLASIVGYGVMAATLNVMAEVLGVAKIDTGVLGGILVGGLAGYLFNRFYRIQLPDYLGFFAGKRFVPIITGFICIALGIVLSFIWPPIGNAISSFSQWAAYQNPALAFGIYGVVERSLIPFGLHHIWNVPFFYEAGQACVIDSKIVTTIASEAACKAENGRWITGEIQRYLLGDKTAGNMAGGYLFKMWGLPAAAIAMWHTAKPENRAKVGGIMVSAALTSFLTGITEPIEFAFLFVAPVLYVIHAILAGLAYVITILLGVKHGMTFSHGAIDFTLFYHLSTKGWMFFILGPLYALLYYVIFRFAIIKLNLKTPGREEDSAAEITSGNSSDMARELVTAFGGKGNITNLDACITRLRVGVADVALVDQDKLKSLGAAGVVVAGSGIQAIFGTKSDNLKSDMDEYIRNN</sequence>
<evidence type="ECO:0000256" key="6">
    <source>
        <dbReference type="ARBA" id="ARBA00022597"/>
    </source>
</evidence>
<evidence type="ECO:0000256" key="4">
    <source>
        <dbReference type="ARBA" id="ARBA00022448"/>
    </source>
</evidence>
<accession>A0A9X1MUT4</accession>
<organism evidence="19 20">
    <name type="scientific">Limnobaculum eriocheiris</name>
    <dbReference type="NCBI Taxonomy" id="2897391"/>
    <lineage>
        <taxon>Bacteria</taxon>
        <taxon>Pseudomonadati</taxon>
        <taxon>Pseudomonadota</taxon>
        <taxon>Gammaproteobacteria</taxon>
        <taxon>Enterobacterales</taxon>
        <taxon>Budviciaceae</taxon>
        <taxon>Limnobaculum</taxon>
    </lineage>
</organism>
<comment type="catalytic activity">
    <reaction evidence="14">
        <text>N(pros)-phospho-L-histidyl-[protein] + D-glucose(out) = D-glucose 6-phosphate(in) + L-histidyl-[protein]</text>
        <dbReference type="Rhea" id="RHEA:33367"/>
        <dbReference type="Rhea" id="RHEA-COMP:9745"/>
        <dbReference type="Rhea" id="RHEA-COMP:9746"/>
        <dbReference type="ChEBI" id="CHEBI:4167"/>
        <dbReference type="ChEBI" id="CHEBI:29979"/>
        <dbReference type="ChEBI" id="CHEBI:61548"/>
        <dbReference type="ChEBI" id="CHEBI:64837"/>
        <dbReference type="EC" id="2.7.1.199"/>
    </reaction>
</comment>
<dbReference type="Pfam" id="PF00367">
    <property type="entry name" value="PTS_EIIB"/>
    <property type="match status" value="1"/>
</dbReference>
<proteinExistence type="predicted"/>
<feature type="domain" description="PTS EIIC type-1" evidence="18">
    <location>
        <begin position="3"/>
        <end position="396"/>
    </location>
</feature>
<dbReference type="InterPro" id="IPR018113">
    <property type="entry name" value="PTrfase_EIIB_Cys"/>
</dbReference>
<evidence type="ECO:0000256" key="10">
    <source>
        <dbReference type="ARBA" id="ARBA00022777"/>
    </source>
</evidence>
<evidence type="ECO:0000259" key="18">
    <source>
        <dbReference type="PROSITE" id="PS51103"/>
    </source>
</evidence>
<dbReference type="InterPro" id="IPR001996">
    <property type="entry name" value="PTS_IIB_1"/>
</dbReference>
<reference evidence="19" key="1">
    <citation type="submission" date="2021-11" db="EMBL/GenBank/DDBJ databases">
        <title>Jinshanibacter sp. isolated from one year old Eriocheir sinensis.</title>
        <authorList>
            <person name="Li J.-Y."/>
            <person name="He W."/>
            <person name="Gao T.-H."/>
        </authorList>
    </citation>
    <scope>NUCLEOTIDE SEQUENCE</scope>
    <source>
        <strain evidence="19">LJY008</strain>
    </source>
</reference>
<keyword evidence="6 19" id="KW-0762">Sugar transport</keyword>
<protein>
    <recommendedName>
        <fullName evidence="3">PTS system glucose-specific EIICB component</fullName>
        <ecNumber evidence="2">2.7.1.199</ecNumber>
    </recommendedName>
    <alternativeName>
        <fullName evidence="13">EIICB-Glc</fullName>
    </alternativeName>
</protein>
<feature type="transmembrane region" description="Helical" evidence="16">
    <location>
        <begin position="363"/>
        <end position="384"/>
    </location>
</feature>
<dbReference type="PROSITE" id="PS51103">
    <property type="entry name" value="PTS_EIIC_TYPE_1"/>
    <property type="match status" value="1"/>
</dbReference>
<keyword evidence="4" id="KW-0813">Transport</keyword>
<evidence type="ECO:0000256" key="11">
    <source>
        <dbReference type="ARBA" id="ARBA00022989"/>
    </source>
</evidence>
<dbReference type="Pfam" id="PF02378">
    <property type="entry name" value="PTS_EIIC"/>
    <property type="match status" value="1"/>
</dbReference>
<feature type="active site" description="Phosphocysteine intermediate; for EIIB activity" evidence="15">
    <location>
        <position position="430"/>
    </location>
</feature>
<evidence type="ECO:0000256" key="3">
    <source>
        <dbReference type="ARBA" id="ARBA00021468"/>
    </source>
</evidence>
<dbReference type="NCBIfam" id="TIGR02002">
    <property type="entry name" value="PTS-II-BC-glcB"/>
    <property type="match status" value="1"/>
</dbReference>
<keyword evidence="7 19" id="KW-0808">Transferase</keyword>
<keyword evidence="5" id="KW-1003">Cell membrane</keyword>
<dbReference type="AlphaFoldDB" id="A0A9X1MUT4"/>
<keyword evidence="10" id="KW-0418">Kinase</keyword>
<evidence type="ECO:0000256" key="1">
    <source>
        <dbReference type="ARBA" id="ARBA00004651"/>
    </source>
</evidence>
<comment type="subcellular location">
    <subcellularLocation>
        <location evidence="1">Cell membrane</location>
        <topology evidence="1">Multi-pass membrane protein</topology>
    </subcellularLocation>
</comment>
<dbReference type="PROSITE" id="PS01035">
    <property type="entry name" value="PTS_EIIB_TYPE_1_CYS"/>
    <property type="match status" value="1"/>
</dbReference>
<evidence type="ECO:0000256" key="12">
    <source>
        <dbReference type="ARBA" id="ARBA00023136"/>
    </source>
</evidence>
<keyword evidence="8" id="KW-0598">Phosphotransferase system</keyword>
<evidence type="ECO:0000256" key="7">
    <source>
        <dbReference type="ARBA" id="ARBA00022679"/>
    </source>
</evidence>
<dbReference type="InterPro" id="IPR013013">
    <property type="entry name" value="PTS_EIIC_1"/>
</dbReference>
<dbReference type="EC" id="2.7.1.199" evidence="2"/>
<dbReference type="NCBIfam" id="NF008301">
    <property type="entry name" value="PRK11089.1"/>
    <property type="match status" value="1"/>
</dbReference>
<keyword evidence="9 16" id="KW-0812">Transmembrane</keyword>
<dbReference type="InterPro" id="IPR003352">
    <property type="entry name" value="PTS_EIIC"/>
</dbReference>
<dbReference type="GO" id="GO:0090564">
    <property type="term" value="F:protein-phosphocysteine-glucose phosphotransferase system transporter activity"/>
    <property type="evidence" value="ECO:0007669"/>
    <property type="project" value="TreeGrafter"/>
</dbReference>
<evidence type="ECO:0000256" key="5">
    <source>
        <dbReference type="ARBA" id="ARBA00022475"/>
    </source>
</evidence>
<comment type="caution">
    <text evidence="19">The sequence shown here is derived from an EMBL/GenBank/DDBJ whole genome shotgun (WGS) entry which is preliminary data.</text>
</comment>
<dbReference type="GO" id="GO:0005886">
    <property type="term" value="C:plasma membrane"/>
    <property type="evidence" value="ECO:0007669"/>
    <property type="project" value="UniProtKB-SubCell"/>
</dbReference>
<feature type="transmembrane region" description="Helical" evidence="16">
    <location>
        <begin position="262"/>
        <end position="280"/>
    </location>
</feature>
<keyword evidence="20" id="KW-1185">Reference proteome</keyword>
<evidence type="ECO:0000256" key="9">
    <source>
        <dbReference type="ARBA" id="ARBA00022692"/>
    </source>
</evidence>
<feature type="domain" description="PTS EIIB type-1" evidence="17">
    <location>
        <begin position="408"/>
        <end position="486"/>
    </location>
</feature>
<dbReference type="NCBIfam" id="TIGR00826">
    <property type="entry name" value="EIIB_glc"/>
    <property type="match status" value="1"/>
</dbReference>
<evidence type="ECO:0000313" key="20">
    <source>
        <dbReference type="Proteomes" id="UP001139171"/>
    </source>
</evidence>
<feature type="transmembrane region" description="Helical" evidence="16">
    <location>
        <begin position="77"/>
        <end position="95"/>
    </location>
</feature>
<feature type="transmembrane region" description="Helical" evidence="16">
    <location>
        <begin position="107"/>
        <end position="123"/>
    </location>
</feature>
<dbReference type="InterPro" id="IPR011299">
    <property type="entry name" value="PTS_IIBC_glc"/>
</dbReference>
<evidence type="ECO:0000259" key="17">
    <source>
        <dbReference type="PROSITE" id="PS51098"/>
    </source>
</evidence>
<dbReference type="InterPro" id="IPR050429">
    <property type="entry name" value="PTS_Glucose_EIICBA"/>
</dbReference>
<dbReference type="RefSeq" id="WP_230607629.1">
    <property type="nucleotide sequence ID" value="NZ_JAJNAG010000001.1"/>
</dbReference>
<feature type="transmembrane region" description="Helical" evidence="16">
    <location>
        <begin position="20"/>
        <end position="39"/>
    </location>
</feature>
<evidence type="ECO:0000256" key="15">
    <source>
        <dbReference type="PROSITE-ProRule" id="PRU00421"/>
    </source>
</evidence>
<dbReference type="PROSITE" id="PS51098">
    <property type="entry name" value="PTS_EIIB_TYPE_1"/>
    <property type="match status" value="1"/>
</dbReference>
<evidence type="ECO:0000256" key="2">
    <source>
        <dbReference type="ARBA" id="ARBA00011910"/>
    </source>
</evidence>
<dbReference type="GO" id="GO:0008982">
    <property type="term" value="F:protein-N(PI)-phosphohistidine-sugar phosphotransferase activity"/>
    <property type="evidence" value="ECO:0007669"/>
    <property type="project" value="InterPro"/>
</dbReference>
<dbReference type="GO" id="GO:0009401">
    <property type="term" value="P:phosphoenolpyruvate-dependent sugar phosphotransferase system"/>
    <property type="evidence" value="ECO:0007669"/>
    <property type="project" value="UniProtKB-KW"/>
</dbReference>
<gene>
    <name evidence="19" type="primary">ptsG</name>
    <name evidence="19" type="ORF">LPW36_00895</name>
</gene>